<dbReference type="Gene3D" id="3.10.50.10">
    <property type="match status" value="1"/>
</dbReference>
<dbReference type="GO" id="GO:0016798">
    <property type="term" value="F:hydrolase activity, acting on glycosyl bonds"/>
    <property type="evidence" value="ECO:0007669"/>
    <property type="project" value="UniProtKB-KW"/>
</dbReference>
<feature type="chain" id="PRO_5003044042" evidence="2">
    <location>
        <begin position="27"/>
        <end position="647"/>
    </location>
</feature>
<evidence type="ECO:0000259" key="3">
    <source>
        <dbReference type="PROSITE" id="PS50853"/>
    </source>
</evidence>
<dbReference type="Pfam" id="PF00041">
    <property type="entry name" value="fn3"/>
    <property type="match status" value="1"/>
</dbReference>
<evidence type="ECO:0000259" key="4">
    <source>
        <dbReference type="PROSITE" id="PS51910"/>
    </source>
</evidence>
<dbReference type="KEGG" id="cwo:Cwoe_1378"/>
<sequence precursor="true">MTARGTIAAGVLGAALLTAGAPTVGATAPVDGAAAGPAGVAARRGGRDAPPVRRCAAVRPSGLTFSRGRGQTTGVLRWRVPRNATTRAKGRRAVRYRVIRDRGVVGQTAKRALRLKVTLGRSHRFAVQALDAKGKPVRRCRAEKRVRVAYRAPGSPRYVAVAGDERGLRLSWQAGARGDGEPAGYRLVRDGTTVGQTTQTSWAVPAAPNRTYRFQVVAVDRRGRTSAPSATVTARTGHEPPTAPAGLAALAVSESELGAQWQPSTVASGEIKGYRVLRDGAVVGQVAATSTVLGNLAPSTDYEVAVVAIDSHGYTSAPAVVRGRTHDPVPTTGHAQAYLLASTDQSFADFRAHYRQIGVVHPTYYDCTGAGALVGSDDPLVTRWAQARRVEVLPRINCQRTATVHKILTDPATRAAWLDRLVGLAREVGYDGISLDFEAGPAEDRAALTSFVQELAGRLHADGRKLAIALSSKTRDSLTHPRSGIFDYAPLSEAADYLFLMAWGLHWTTSVPGPQDDADWVRRVVEYVKTMPQKHKFVFGTNLYALDWPNGGGAQNKATAYEYQDAMALLPQFAAQIRHDPVTDNYQATYTDAAGVAHEVWYPDADTTARRVRIAKEAGLGGVGFWRLGREDQRVWDDPLLAPGVAW</sequence>
<keyword evidence="1" id="KW-0326">Glycosidase</keyword>
<dbReference type="SMART" id="SM00060">
    <property type="entry name" value="FN3"/>
    <property type="match status" value="3"/>
</dbReference>
<dbReference type="GO" id="GO:0005975">
    <property type="term" value="P:carbohydrate metabolic process"/>
    <property type="evidence" value="ECO:0007669"/>
    <property type="project" value="InterPro"/>
</dbReference>
<feature type="domain" description="Fibronectin type-III" evidence="3">
    <location>
        <begin position="152"/>
        <end position="239"/>
    </location>
</feature>
<name>D3EYT3_CONWI</name>
<organism evidence="5 6">
    <name type="scientific">Conexibacter woesei (strain DSM 14684 / CCUG 47730 / CIP 108061 / JCM 11494 / NBRC 100937 / ID131577)</name>
    <dbReference type="NCBI Taxonomy" id="469383"/>
    <lineage>
        <taxon>Bacteria</taxon>
        <taxon>Bacillati</taxon>
        <taxon>Actinomycetota</taxon>
        <taxon>Thermoleophilia</taxon>
        <taxon>Solirubrobacterales</taxon>
        <taxon>Conexibacteraceae</taxon>
        <taxon>Conexibacter</taxon>
    </lineage>
</organism>
<accession>D3EYT3</accession>
<dbReference type="CDD" id="cd00063">
    <property type="entry name" value="FN3"/>
    <property type="match status" value="2"/>
</dbReference>
<dbReference type="Gene3D" id="3.20.20.80">
    <property type="entry name" value="Glycosidases"/>
    <property type="match status" value="1"/>
</dbReference>
<dbReference type="Proteomes" id="UP000008229">
    <property type="component" value="Chromosome"/>
</dbReference>
<dbReference type="SUPFAM" id="SSF49265">
    <property type="entry name" value="Fibronectin type III"/>
    <property type="match status" value="1"/>
</dbReference>
<keyword evidence="2" id="KW-0732">Signal</keyword>
<feature type="signal peptide" evidence="2">
    <location>
        <begin position="1"/>
        <end position="26"/>
    </location>
</feature>
<dbReference type="InterPro" id="IPR001223">
    <property type="entry name" value="Glyco_hydro18_cat"/>
</dbReference>
<dbReference type="HOGENOM" id="CLU_423191_0_0_11"/>
<dbReference type="GO" id="GO:0008061">
    <property type="term" value="F:chitin binding"/>
    <property type="evidence" value="ECO:0007669"/>
    <property type="project" value="InterPro"/>
</dbReference>
<evidence type="ECO:0000313" key="6">
    <source>
        <dbReference type="Proteomes" id="UP000008229"/>
    </source>
</evidence>
<dbReference type="Pfam" id="PF00704">
    <property type="entry name" value="Glyco_hydro_18"/>
    <property type="match status" value="1"/>
</dbReference>
<dbReference type="PANTHER" id="PTHR46066:SF2">
    <property type="entry name" value="CHITINASE DOMAIN-CONTAINING PROTEIN 1"/>
    <property type="match status" value="1"/>
</dbReference>
<dbReference type="InterPro" id="IPR013783">
    <property type="entry name" value="Ig-like_fold"/>
</dbReference>
<dbReference type="PROSITE" id="PS50853">
    <property type="entry name" value="FN3"/>
    <property type="match status" value="2"/>
</dbReference>
<dbReference type="InterPro" id="IPR017853">
    <property type="entry name" value="GH"/>
</dbReference>
<evidence type="ECO:0000313" key="5">
    <source>
        <dbReference type="EMBL" id="ADB49807.1"/>
    </source>
</evidence>
<dbReference type="EMBL" id="CP001854">
    <property type="protein sequence ID" value="ADB49807.1"/>
    <property type="molecule type" value="Genomic_DNA"/>
</dbReference>
<keyword evidence="5" id="KW-0378">Hydrolase</keyword>
<dbReference type="STRING" id="469383.Cwoe_1378"/>
<keyword evidence="6" id="KW-1185">Reference proteome</keyword>
<dbReference type="InterPro" id="IPR036116">
    <property type="entry name" value="FN3_sf"/>
</dbReference>
<dbReference type="AlphaFoldDB" id="D3EYT3"/>
<dbReference type="Gene3D" id="2.60.40.10">
    <property type="entry name" value="Immunoglobulins"/>
    <property type="match status" value="2"/>
</dbReference>
<evidence type="ECO:0000256" key="2">
    <source>
        <dbReference type="SAM" id="SignalP"/>
    </source>
</evidence>
<proteinExistence type="predicted"/>
<reference evidence="6" key="2">
    <citation type="submission" date="2010-01" db="EMBL/GenBank/DDBJ databases">
        <title>The complete genome of Conexibacter woesei DSM 14684.</title>
        <authorList>
            <consortium name="US DOE Joint Genome Institute (JGI-PGF)"/>
            <person name="Lucas S."/>
            <person name="Copeland A."/>
            <person name="Lapidus A."/>
            <person name="Glavina del Rio T."/>
            <person name="Dalin E."/>
            <person name="Tice H."/>
            <person name="Bruce D."/>
            <person name="Goodwin L."/>
            <person name="Pitluck S."/>
            <person name="Kyrpides N."/>
            <person name="Mavromatis K."/>
            <person name="Ivanova N."/>
            <person name="Mikhailova N."/>
            <person name="Chertkov O."/>
            <person name="Brettin T."/>
            <person name="Detter J.C."/>
            <person name="Han C."/>
            <person name="Larimer F."/>
            <person name="Land M."/>
            <person name="Hauser L."/>
            <person name="Markowitz V."/>
            <person name="Cheng J.-F."/>
            <person name="Hugenholtz P."/>
            <person name="Woyke T."/>
            <person name="Wu D."/>
            <person name="Pukall R."/>
            <person name="Steenblock K."/>
            <person name="Schneider S."/>
            <person name="Klenk H.-P."/>
            <person name="Eisen J.A."/>
        </authorList>
    </citation>
    <scope>NUCLEOTIDE SEQUENCE [LARGE SCALE GENOMIC DNA]</scope>
    <source>
        <strain evidence="6">DSM 14684 / CIP 108061 / JCM 11494 / NBRC 100937 / ID131577</strain>
    </source>
</reference>
<dbReference type="InterPro" id="IPR011583">
    <property type="entry name" value="Chitinase_II/V-like_cat"/>
</dbReference>
<dbReference type="PANTHER" id="PTHR46066">
    <property type="entry name" value="CHITINASE DOMAIN-CONTAINING PROTEIN 1 FAMILY MEMBER"/>
    <property type="match status" value="1"/>
</dbReference>
<dbReference type="InterPro" id="IPR029070">
    <property type="entry name" value="Chitinase_insertion_sf"/>
</dbReference>
<gene>
    <name evidence="5" type="ordered locus">Cwoe_1378</name>
</gene>
<feature type="domain" description="Fibronectin type-III" evidence="3">
    <location>
        <begin position="243"/>
        <end position="328"/>
    </location>
</feature>
<reference evidence="5 6" key="1">
    <citation type="journal article" date="2010" name="Stand. Genomic Sci.">
        <title>Complete genome sequence of Conexibacter woesei type strain (ID131577).</title>
        <authorList>
            <person name="Pukall R."/>
            <person name="Lapidus A."/>
            <person name="Glavina Del Rio T."/>
            <person name="Copeland A."/>
            <person name="Tice H."/>
            <person name="Cheng J.-F."/>
            <person name="Lucas S."/>
            <person name="Chen F."/>
            <person name="Nolan M."/>
            <person name="Bruce D."/>
            <person name="Goodwin L."/>
            <person name="Pitluck S."/>
            <person name="Mavromatis K."/>
            <person name="Ivanova N."/>
            <person name="Ovchinnikova G."/>
            <person name="Pati A."/>
            <person name="Chen A."/>
            <person name="Palaniappan K."/>
            <person name="Land M."/>
            <person name="Hauser L."/>
            <person name="Chang Y.-J."/>
            <person name="Jeffries C.D."/>
            <person name="Chain P."/>
            <person name="Meincke L."/>
            <person name="Sims D."/>
            <person name="Brettin T."/>
            <person name="Detter J.C."/>
            <person name="Rohde M."/>
            <person name="Goeker M."/>
            <person name="Bristow J."/>
            <person name="Eisen J.A."/>
            <person name="Markowitz V."/>
            <person name="Kyrpides N.C."/>
            <person name="Klenk H.-P."/>
            <person name="Hugenholtz P."/>
        </authorList>
    </citation>
    <scope>NUCLEOTIDE SEQUENCE [LARGE SCALE GENOMIC DNA]</scope>
    <source>
        <strain evidence="6">DSM 14684 / CIP 108061 / JCM 11494 / NBRC 100937 / ID131577</strain>
    </source>
</reference>
<dbReference type="CAZy" id="GH18">
    <property type="family name" value="Glycoside Hydrolase Family 18"/>
</dbReference>
<dbReference type="InterPro" id="IPR003961">
    <property type="entry name" value="FN3_dom"/>
</dbReference>
<dbReference type="PROSITE" id="PS51910">
    <property type="entry name" value="GH18_2"/>
    <property type="match status" value="1"/>
</dbReference>
<dbReference type="SUPFAM" id="SSF51445">
    <property type="entry name" value="(Trans)glycosidases"/>
    <property type="match status" value="1"/>
</dbReference>
<evidence type="ECO:0000256" key="1">
    <source>
        <dbReference type="ARBA" id="ARBA00023295"/>
    </source>
</evidence>
<dbReference type="SMART" id="SM00636">
    <property type="entry name" value="Glyco_18"/>
    <property type="match status" value="1"/>
</dbReference>
<protein>
    <submittedName>
        <fullName evidence="5">Glycoside hydrolase family 18</fullName>
    </submittedName>
</protein>
<feature type="domain" description="GH18" evidence="4">
    <location>
        <begin position="333"/>
        <end position="647"/>
    </location>
</feature>
<dbReference type="eggNOG" id="COG3858">
    <property type="taxonomic scope" value="Bacteria"/>
</dbReference>